<proteinExistence type="inferred from homology"/>
<dbReference type="Proteomes" id="UP000612352">
    <property type="component" value="Unassembled WGS sequence"/>
</dbReference>
<comment type="subcellular location">
    <subcellularLocation>
        <location evidence="3">Cytoplasm</location>
    </subcellularLocation>
</comment>
<accession>A0ABS1B5P2</accession>
<dbReference type="SUPFAM" id="SSF52540">
    <property type="entry name" value="P-loop containing nucleoside triphosphate hydrolases"/>
    <property type="match status" value="1"/>
</dbReference>
<keyword evidence="6" id="KW-1185">Reference proteome</keyword>
<dbReference type="InterPro" id="IPR027417">
    <property type="entry name" value="P-loop_NTPase"/>
</dbReference>
<dbReference type="EC" id="2.7.1.24" evidence="3 4"/>
<dbReference type="InterPro" id="IPR001977">
    <property type="entry name" value="Depp_CoAkinase"/>
</dbReference>
<keyword evidence="3 5" id="KW-0418">Kinase</keyword>
<dbReference type="GO" id="GO:0004140">
    <property type="term" value="F:dephospho-CoA kinase activity"/>
    <property type="evidence" value="ECO:0007669"/>
    <property type="project" value="UniProtKB-EC"/>
</dbReference>
<dbReference type="Pfam" id="PF01121">
    <property type="entry name" value="CoaE"/>
    <property type="match status" value="1"/>
</dbReference>
<dbReference type="CDD" id="cd02022">
    <property type="entry name" value="DPCK"/>
    <property type="match status" value="1"/>
</dbReference>
<comment type="function">
    <text evidence="3">Catalyzes the phosphorylation of the 3'-hydroxyl group of dephosphocoenzyme A to form coenzyme A.</text>
</comment>
<keyword evidence="3 5" id="KW-0808">Transferase</keyword>
<evidence type="ECO:0000256" key="1">
    <source>
        <dbReference type="ARBA" id="ARBA00022741"/>
    </source>
</evidence>
<reference evidence="5 6" key="1">
    <citation type="submission" date="2020-12" db="EMBL/GenBank/DDBJ databases">
        <title>Brachybacterium sp. MASK1Z-5, whole genome shotgun sequence.</title>
        <authorList>
            <person name="Tuo L."/>
        </authorList>
    </citation>
    <scope>NUCLEOTIDE SEQUENCE [LARGE SCALE GENOMIC DNA]</scope>
    <source>
        <strain evidence="5 6">MASK1Z-5</strain>
    </source>
</reference>
<keyword evidence="3" id="KW-0963">Cytoplasm</keyword>
<protein>
    <recommendedName>
        <fullName evidence="3 4">Dephospho-CoA kinase</fullName>
        <ecNumber evidence="3 4">2.7.1.24</ecNumber>
    </recommendedName>
    <alternativeName>
        <fullName evidence="3">Dephosphocoenzyme A kinase</fullName>
    </alternativeName>
</protein>
<dbReference type="PANTHER" id="PTHR10695">
    <property type="entry name" value="DEPHOSPHO-COA KINASE-RELATED"/>
    <property type="match status" value="1"/>
</dbReference>
<evidence type="ECO:0000256" key="2">
    <source>
        <dbReference type="ARBA" id="ARBA00022840"/>
    </source>
</evidence>
<evidence type="ECO:0000256" key="3">
    <source>
        <dbReference type="HAMAP-Rule" id="MF_00376"/>
    </source>
</evidence>
<comment type="pathway">
    <text evidence="3">Cofactor biosynthesis; coenzyme A biosynthesis; CoA from (R)-pantothenate: step 5/5.</text>
</comment>
<dbReference type="HAMAP" id="MF_00376">
    <property type="entry name" value="Dephospho_CoA_kinase"/>
    <property type="match status" value="1"/>
</dbReference>
<keyword evidence="3" id="KW-0173">Coenzyme A biosynthesis</keyword>
<feature type="binding site" evidence="3">
    <location>
        <begin position="45"/>
        <end position="50"/>
    </location>
    <ligand>
        <name>ATP</name>
        <dbReference type="ChEBI" id="CHEBI:30616"/>
    </ligand>
</feature>
<dbReference type="Gene3D" id="3.40.50.300">
    <property type="entry name" value="P-loop containing nucleotide triphosphate hydrolases"/>
    <property type="match status" value="1"/>
</dbReference>
<dbReference type="EMBL" id="JAEDAJ010000001">
    <property type="protein sequence ID" value="MBK0329949.1"/>
    <property type="molecule type" value="Genomic_DNA"/>
</dbReference>
<evidence type="ECO:0000256" key="4">
    <source>
        <dbReference type="NCBIfam" id="TIGR00152"/>
    </source>
</evidence>
<dbReference type="PANTHER" id="PTHR10695:SF46">
    <property type="entry name" value="BIFUNCTIONAL COENZYME A SYNTHASE-RELATED"/>
    <property type="match status" value="1"/>
</dbReference>
<gene>
    <name evidence="3 5" type="primary">coaE</name>
    <name evidence="5" type="ORF">I8D64_00825</name>
</gene>
<dbReference type="NCBIfam" id="TIGR00152">
    <property type="entry name" value="dephospho-CoA kinase"/>
    <property type="match status" value="1"/>
</dbReference>
<keyword evidence="2 3" id="KW-0067">ATP-binding</keyword>
<dbReference type="RefSeq" id="WP_200500626.1">
    <property type="nucleotide sequence ID" value="NZ_JAEDAJ010000001.1"/>
</dbReference>
<name>A0ABS1B5P2_9MICO</name>
<organism evidence="5 6">
    <name type="scientific">Brachybacterium halotolerans</name>
    <dbReference type="NCBI Taxonomy" id="2795215"/>
    <lineage>
        <taxon>Bacteria</taxon>
        <taxon>Bacillati</taxon>
        <taxon>Actinomycetota</taxon>
        <taxon>Actinomycetes</taxon>
        <taxon>Micrococcales</taxon>
        <taxon>Dermabacteraceae</taxon>
        <taxon>Brachybacterium</taxon>
    </lineage>
</organism>
<sequence length="264" mass="27782">MDSPTTGTASARTDAAAGATGTAAADTCRDAAPGLVRLGLTGGIGAGKSSVAGIWRDAGTAVIDLDAHSRAVLDVPGEGVEEAVARFGEEYRAASGTIDRAALALLVFADAAARADLEEIVLTRVDAAVEEAEREAAAAGERLVVHDSPLLLEKHHEDEYARVVAVLAPREERIARVVRDRGRDRAYVESVMAAQATDLERIRRADRLLLNNADAGTLRTRALTLLEDLRRELLGGPAEPIGPACAASRTARVRSHTRDVRPGT</sequence>
<evidence type="ECO:0000313" key="5">
    <source>
        <dbReference type="EMBL" id="MBK0329949.1"/>
    </source>
</evidence>
<evidence type="ECO:0000313" key="6">
    <source>
        <dbReference type="Proteomes" id="UP000612352"/>
    </source>
</evidence>
<comment type="caution">
    <text evidence="5">The sequence shown here is derived from an EMBL/GenBank/DDBJ whole genome shotgun (WGS) entry which is preliminary data.</text>
</comment>
<keyword evidence="1 3" id="KW-0547">Nucleotide-binding</keyword>
<comment type="similarity">
    <text evidence="3">Belongs to the CoaE family.</text>
</comment>
<comment type="catalytic activity">
    <reaction evidence="3">
        <text>3'-dephospho-CoA + ATP = ADP + CoA + H(+)</text>
        <dbReference type="Rhea" id="RHEA:18245"/>
        <dbReference type="ChEBI" id="CHEBI:15378"/>
        <dbReference type="ChEBI" id="CHEBI:30616"/>
        <dbReference type="ChEBI" id="CHEBI:57287"/>
        <dbReference type="ChEBI" id="CHEBI:57328"/>
        <dbReference type="ChEBI" id="CHEBI:456216"/>
        <dbReference type="EC" id="2.7.1.24"/>
    </reaction>
</comment>
<dbReference type="PROSITE" id="PS51219">
    <property type="entry name" value="DPCK"/>
    <property type="match status" value="1"/>
</dbReference>